<keyword evidence="2" id="KW-0812">Transmembrane</keyword>
<organism evidence="4 5">
    <name type="scientific">Rubneribacter badeniensis</name>
    <dbReference type="NCBI Taxonomy" id="2070688"/>
    <lineage>
        <taxon>Bacteria</taxon>
        <taxon>Bacillati</taxon>
        <taxon>Actinomycetota</taxon>
        <taxon>Coriobacteriia</taxon>
        <taxon>Eggerthellales</taxon>
        <taxon>Eggerthellaceae</taxon>
        <taxon>Rubneribacter</taxon>
    </lineage>
</organism>
<feature type="transmembrane region" description="Helical" evidence="2">
    <location>
        <begin position="225"/>
        <end position="243"/>
    </location>
</feature>
<keyword evidence="2" id="KW-1133">Transmembrane helix</keyword>
<gene>
    <name evidence="4" type="ORF">C2L80_07275</name>
</gene>
<dbReference type="EMBL" id="PPEL01000037">
    <property type="protein sequence ID" value="PNV65307.1"/>
    <property type="molecule type" value="Genomic_DNA"/>
</dbReference>
<feature type="transmembrane region" description="Helical" evidence="2">
    <location>
        <begin position="250"/>
        <end position="272"/>
    </location>
</feature>
<dbReference type="Proteomes" id="UP000236488">
    <property type="component" value="Unassembled WGS sequence"/>
</dbReference>
<comment type="similarity">
    <text evidence="1">Belongs to the EamA transporter family.</text>
</comment>
<evidence type="ECO:0000313" key="4">
    <source>
        <dbReference type="EMBL" id="PNV65307.1"/>
    </source>
</evidence>
<feature type="transmembrane region" description="Helical" evidence="2">
    <location>
        <begin position="130"/>
        <end position="150"/>
    </location>
</feature>
<evidence type="ECO:0000256" key="2">
    <source>
        <dbReference type="SAM" id="Phobius"/>
    </source>
</evidence>
<name>A0A2K2U4R8_9ACTN</name>
<keyword evidence="2" id="KW-0472">Membrane</keyword>
<feature type="transmembrane region" description="Helical" evidence="2">
    <location>
        <begin position="194"/>
        <end position="213"/>
    </location>
</feature>
<feature type="transmembrane region" description="Helical" evidence="2">
    <location>
        <begin position="102"/>
        <end position="123"/>
    </location>
</feature>
<sequence>MGAMRFPLLKYALAVFLGGASYGAMGTVAKSAFAAGFAWPQTVMSQALFGTFLFGLAFAVEALRNRKAAPMDARKLLRLAGTGMVTATTGVLYSIALSRLPVAVAITLLFQFTWIGIVIQVVATRKPPHAAQVAAAAVIMAGTVLASGLLSSDVDFASFDPVGIACALLSAVSCAAFMYLSGRVGSDMPPFQRGFFICLGSLAVGVVVCPGYFPSGVLFQGVAGYGALLAVTVLFVPVLLFGIGTPKLPVGASTILAASELPCGILLSFLVLGEGIDAVQTAGVVAILAGVAIAQAPTMRVRARRRDAEARRRSDERL</sequence>
<proteinExistence type="inferred from homology"/>
<dbReference type="InterPro" id="IPR000620">
    <property type="entry name" value="EamA_dom"/>
</dbReference>
<feature type="domain" description="EamA" evidence="3">
    <location>
        <begin position="163"/>
        <end position="293"/>
    </location>
</feature>
<feature type="transmembrane region" description="Helical" evidence="2">
    <location>
        <begin position="278"/>
        <end position="296"/>
    </location>
</feature>
<comment type="caution">
    <text evidence="4">The sequence shown here is derived from an EMBL/GenBank/DDBJ whole genome shotgun (WGS) entry which is preliminary data.</text>
</comment>
<keyword evidence="5" id="KW-1185">Reference proteome</keyword>
<reference evidence="4 5" key="1">
    <citation type="journal article" date="2018" name="Int. J. Syst. Evol. Microbiol.">
        <title>Rubneribacter badeniensis gen. nov., sp. nov. and Enteroscipio rubneri gen. nov., sp. nov., new members of the Eggerthellaceae isolated from human faeces.</title>
        <authorList>
            <person name="Danylec N."/>
            <person name="Gobl A."/>
            <person name="Stoll D.A."/>
            <person name="Hetzer B."/>
            <person name="Kulling S.E."/>
            <person name="Huch M."/>
        </authorList>
    </citation>
    <scope>NUCLEOTIDE SEQUENCE [LARGE SCALE GENOMIC DNA]</scope>
    <source>
        <strain evidence="4 5">ResAG-85</strain>
    </source>
</reference>
<dbReference type="AlphaFoldDB" id="A0A2K2U4R8"/>
<dbReference type="Pfam" id="PF00892">
    <property type="entry name" value="EamA"/>
    <property type="match status" value="2"/>
</dbReference>
<dbReference type="SUPFAM" id="SSF103481">
    <property type="entry name" value="Multidrug resistance efflux transporter EmrE"/>
    <property type="match status" value="2"/>
</dbReference>
<feature type="transmembrane region" description="Helical" evidence="2">
    <location>
        <begin position="162"/>
        <end position="182"/>
    </location>
</feature>
<dbReference type="InterPro" id="IPR037185">
    <property type="entry name" value="EmrE-like"/>
</dbReference>
<feature type="transmembrane region" description="Helical" evidence="2">
    <location>
        <begin position="44"/>
        <end position="64"/>
    </location>
</feature>
<evidence type="ECO:0000259" key="3">
    <source>
        <dbReference type="Pfam" id="PF00892"/>
    </source>
</evidence>
<dbReference type="GO" id="GO:0016020">
    <property type="term" value="C:membrane"/>
    <property type="evidence" value="ECO:0007669"/>
    <property type="project" value="InterPro"/>
</dbReference>
<protein>
    <submittedName>
        <fullName evidence="4">EamA/RhaT family transporter</fullName>
    </submittedName>
</protein>
<feature type="domain" description="EamA" evidence="3">
    <location>
        <begin position="11"/>
        <end position="147"/>
    </location>
</feature>
<evidence type="ECO:0000313" key="5">
    <source>
        <dbReference type="Proteomes" id="UP000236488"/>
    </source>
</evidence>
<accession>A0A2K2U4R8</accession>
<evidence type="ECO:0000256" key="1">
    <source>
        <dbReference type="ARBA" id="ARBA00007362"/>
    </source>
</evidence>
<feature type="transmembrane region" description="Helical" evidence="2">
    <location>
        <begin position="76"/>
        <end position="96"/>
    </location>
</feature>